<keyword evidence="3" id="KW-1185">Reference proteome</keyword>
<dbReference type="InterPro" id="IPR025622">
    <property type="entry name" value="YqzE"/>
</dbReference>
<keyword evidence="1" id="KW-0812">Transmembrane</keyword>
<protein>
    <submittedName>
        <fullName evidence="2">YqzE family protein</fullName>
    </submittedName>
</protein>
<proteinExistence type="predicted"/>
<keyword evidence="1" id="KW-0472">Membrane</keyword>
<feature type="transmembrane region" description="Helical" evidence="1">
    <location>
        <begin position="39"/>
        <end position="55"/>
    </location>
</feature>
<comment type="caution">
    <text evidence="2">The sequence shown here is derived from an EMBL/GenBank/DDBJ whole genome shotgun (WGS) entry which is preliminary data.</text>
</comment>
<dbReference type="RefSeq" id="WP_119548296.1">
    <property type="nucleotide sequence ID" value="NZ_QXIR01000023.1"/>
</dbReference>
<evidence type="ECO:0000256" key="1">
    <source>
        <dbReference type="SAM" id="Phobius"/>
    </source>
</evidence>
<evidence type="ECO:0000313" key="2">
    <source>
        <dbReference type="EMBL" id="RIW31078.1"/>
    </source>
</evidence>
<dbReference type="Proteomes" id="UP000265801">
    <property type="component" value="Unassembled WGS sequence"/>
</dbReference>
<sequence>MSINDYVKYMTQTFVRHFEKSPQERKTIKKRRKNERPGFLFRWFGVIPYALMFLFKKK</sequence>
<dbReference type="Pfam" id="PF14038">
    <property type="entry name" value="YqzE"/>
    <property type="match status" value="1"/>
</dbReference>
<name>A0A3A1QYF8_9BACI</name>
<accession>A0A3A1QYF8</accession>
<reference evidence="2 3" key="1">
    <citation type="submission" date="2018-09" db="EMBL/GenBank/DDBJ databases">
        <title>Bacillus saliacetes sp. nov., isolated from Thai shrimp paste (Ka-pi).</title>
        <authorList>
            <person name="Daroonpunt R."/>
            <person name="Tanasupawat S."/>
            <person name="Yiamsombut S."/>
        </authorList>
    </citation>
    <scope>NUCLEOTIDE SEQUENCE [LARGE SCALE GENOMIC DNA]</scope>
    <source>
        <strain evidence="2 3">SKP7-4</strain>
    </source>
</reference>
<dbReference type="OrthoDB" id="2691835at2"/>
<gene>
    <name evidence="2" type="ORF">D3H55_15845</name>
</gene>
<dbReference type="AlphaFoldDB" id="A0A3A1QYF8"/>
<keyword evidence="1" id="KW-1133">Transmembrane helix</keyword>
<evidence type="ECO:0000313" key="3">
    <source>
        <dbReference type="Proteomes" id="UP000265801"/>
    </source>
</evidence>
<organism evidence="2 3">
    <name type="scientific">Bacillus salacetis</name>
    <dbReference type="NCBI Taxonomy" id="2315464"/>
    <lineage>
        <taxon>Bacteria</taxon>
        <taxon>Bacillati</taxon>
        <taxon>Bacillota</taxon>
        <taxon>Bacilli</taxon>
        <taxon>Bacillales</taxon>
        <taxon>Bacillaceae</taxon>
        <taxon>Bacillus</taxon>
    </lineage>
</organism>
<dbReference type="EMBL" id="QXIR01000023">
    <property type="protein sequence ID" value="RIW31078.1"/>
    <property type="molecule type" value="Genomic_DNA"/>
</dbReference>